<dbReference type="OrthoDB" id="15663at2759"/>
<evidence type="ECO:0000259" key="2">
    <source>
        <dbReference type="Pfam" id="PF04562"/>
    </source>
</evidence>
<feature type="chain" id="PRO_5035180069" description="DSCP-N domain-containing protein" evidence="1">
    <location>
        <begin position="24"/>
        <end position="367"/>
    </location>
</feature>
<evidence type="ECO:0000313" key="3">
    <source>
        <dbReference type="EMBL" id="KAF2077949.1"/>
    </source>
</evidence>
<keyword evidence="1" id="KW-0732">Signal</keyword>
<accession>A0A8J4Q4A9</accession>
<dbReference type="Proteomes" id="UP000695562">
    <property type="component" value="Unassembled WGS sequence"/>
</dbReference>
<protein>
    <recommendedName>
        <fullName evidence="2">DSCP-N domain-containing protein</fullName>
    </recommendedName>
</protein>
<sequence>MIKMKRLASNWFLLVLVYYCCVGPDRVIVDALYKCETLDYNVCSASYPNCTPLILKSCCPGGVGLCVDIETYITYTTNEKSATPVACAIDPQTEITYELNTEFPNYVGYDVFPIPNATCESIGCEAKGLACKLIGRTDCDSKSPCCPPQPVCVEDDSITKHLELNGEKFCSLPCPEGHICRYIAETQTCLPLSCKYLNCSQGTECQELVGVGVVSCFKTIDFLDDPALTCETKVCPDTFECQKGVFSNADCVPVNIDLLGTQFNCSLCPVDWRCDTFGWGGLCIEWHPFSNGGGIECDGDACLFQQFCNTTTNRCEFTSCELNNPCPANMECIQYLPTHPRVCATLNVVPYSSIPETLIPFSERFNR</sequence>
<organism evidence="3 4">
    <name type="scientific">Polysphondylium violaceum</name>
    <dbReference type="NCBI Taxonomy" id="133409"/>
    <lineage>
        <taxon>Eukaryota</taxon>
        <taxon>Amoebozoa</taxon>
        <taxon>Evosea</taxon>
        <taxon>Eumycetozoa</taxon>
        <taxon>Dictyostelia</taxon>
        <taxon>Dictyosteliales</taxon>
        <taxon>Dictyosteliaceae</taxon>
        <taxon>Polysphondylium</taxon>
    </lineage>
</organism>
<dbReference type="AlphaFoldDB" id="A0A8J4Q4A9"/>
<keyword evidence="4" id="KW-1185">Reference proteome</keyword>
<gene>
    <name evidence="3" type="ORF">CYY_000749</name>
</gene>
<name>A0A8J4Q4A9_9MYCE</name>
<feature type="domain" description="DSCP-N" evidence="2">
    <location>
        <begin position="35"/>
        <end position="153"/>
    </location>
</feature>
<evidence type="ECO:0000313" key="4">
    <source>
        <dbReference type="Proteomes" id="UP000695562"/>
    </source>
</evidence>
<dbReference type="EMBL" id="AJWJ01000015">
    <property type="protein sequence ID" value="KAF2077949.1"/>
    <property type="molecule type" value="Genomic_DNA"/>
</dbReference>
<feature type="signal peptide" evidence="1">
    <location>
        <begin position="1"/>
        <end position="23"/>
    </location>
</feature>
<proteinExistence type="predicted"/>
<dbReference type="Pfam" id="PF04562">
    <property type="entry name" value="Dicty_spore_N"/>
    <property type="match status" value="1"/>
</dbReference>
<evidence type="ECO:0000256" key="1">
    <source>
        <dbReference type="SAM" id="SignalP"/>
    </source>
</evidence>
<dbReference type="InterPro" id="IPR007643">
    <property type="entry name" value="Dict_spore_N"/>
</dbReference>
<comment type="caution">
    <text evidence="3">The sequence shown here is derived from an EMBL/GenBank/DDBJ whole genome shotgun (WGS) entry which is preliminary data.</text>
</comment>
<reference evidence="3" key="1">
    <citation type="submission" date="2020-01" db="EMBL/GenBank/DDBJ databases">
        <title>Development of genomics and gene disruption for Polysphondylium violaceum indicates a role for the polyketide synthase stlB in stalk morphogenesis.</title>
        <authorList>
            <person name="Narita B."/>
            <person name="Kawabe Y."/>
            <person name="Kin K."/>
            <person name="Saito T."/>
            <person name="Gibbs R."/>
            <person name="Kuspa A."/>
            <person name="Muzny D."/>
            <person name="Queller D."/>
            <person name="Richards S."/>
            <person name="Strassman J."/>
            <person name="Sucgang R."/>
            <person name="Worley K."/>
            <person name="Schaap P."/>
        </authorList>
    </citation>
    <scope>NUCLEOTIDE SEQUENCE</scope>
    <source>
        <strain evidence="3">QSvi11</strain>
    </source>
</reference>